<dbReference type="KEGG" id="kpd:CW740_07025"/>
<gene>
    <name evidence="1" type="ORF">CW740_07025</name>
</gene>
<keyword evidence="2" id="KW-1185">Reference proteome</keyword>
<sequence length="65" mass="7339">MTDAVTTDETLDWPEKPVVAAFFAVELIVSTVRIVNIQLLMSNSIPRKSENASKRLLAEFGQFNW</sequence>
<proteinExistence type="predicted"/>
<evidence type="ECO:0000313" key="1">
    <source>
        <dbReference type="EMBL" id="AUD79012.1"/>
    </source>
</evidence>
<protein>
    <submittedName>
        <fullName evidence="1">Uncharacterized protein</fullName>
    </submittedName>
</protein>
<dbReference type="Proteomes" id="UP000232693">
    <property type="component" value="Chromosome"/>
</dbReference>
<evidence type="ECO:0000313" key="2">
    <source>
        <dbReference type="Proteomes" id="UP000232693"/>
    </source>
</evidence>
<organism evidence="1 2">
    <name type="scientific">Kangiella profundi</name>
    <dbReference type="NCBI Taxonomy" id="1561924"/>
    <lineage>
        <taxon>Bacteria</taxon>
        <taxon>Pseudomonadati</taxon>
        <taxon>Pseudomonadota</taxon>
        <taxon>Gammaproteobacteria</taxon>
        <taxon>Kangiellales</taxon>
        <taxon>Kangiellaceae</taxon>
        <taxon>Kangiella</taxon>
    </lineage>
</organism>
<accession>A0A2K9AN14</accession>
<dbReference type="AlphaFoldDB" id="A0A2K9AN14"/>
<dbReference type="EMBL" id="CP025120">
    <property type="protein sequence ID" value="AUD79012.1"/>
    <property type="molecule type" value="Genomic_DNA"/>
</dbReference>
<reference evidence="1 2" key="1">
    <citation type="submission" date="2017-12" db="EMBL/GenBank/DDBJ databases">
        <title>Kangiella profundi FT102 completed genome.</title>
        <authorList>
            <person name="Xu J."/>
            <person name="Wang J."/>
            <person name="Lu Y."/>
        </authorList>
    </citation>
    <scope>NUCLEOTIDE SEQUENCE [LARGE SCALE GENOMIC DNA]</scope>
    <source>
        <strain evidence="1 2">FT102</strain>
    </source>
</reference>
<name>A0A2K9AN14_9GAMM</name>